<keyword evidence="3" id="KW-1185">Reference proteome</keyword>
<gene>
    <name evidence="2" type="ORF">NDU88_006013</name>
</gene>
<feature type="compositionally biased region" description="Pro residues" evidence="1">
    <location>
        <begin position="90"/>
        <end position="99"/>
    </location>
</feature>
<proteinExistence type="predicted"/>
<evidence type="ECO:0000256" key="1">
    <source>
        <dbReference type="SAM" id="MobiDB-lite"/>
    </source>
</evidence>
<reference evidence="2" key="1">
    <citation type="journal article" date="2022" name="bioRxiv">
        <title>Sequencing and chromosome-scale assembly of the giantPleurodeles waltlgenome.</title>
        <authorList>
            <person name="Brown T."/>
            <person name="Elewa A."/>
            <person name="Iarovenko S."/>
            <person name="Subramanian E."/>
            <person name="Araus A.J."/>
            <person name="Petzold A."/>
            <person name="Susuki M."/>
            <person name="Suzuki K.-i.T."/>
            <person name="Hayashi T."/>
            <person name="Toyoda A."/>
            <person name="Oliveira C."/>
            <person name="Osipova E."/>
            <person name="Leigh N.D."/>
            <person name="Simon A."/>
            <person name="Yun M.H."/>
        </authorList>
    </citation>
    <scope>NUCLEOTIDE SEQUENCE</scope>
    <source>
        <strain evidence="2">20211129_DDA</strain>
        <tissue evidence="2">Liver</tissue>
    </source>
</reference>
<evidence type="ECO:0000313" key="2">
    <source>
        <dbReference type="EMBL" id="KAJ1085889.1"/>
    </source>
</evidence>
<dbReference type="PROSITE" id="PS51257">
    <property type="entry name" value="PROKAR_LIPOPROTEIN"/>
    <property type="match status" value="1"/>
</dbReference>
<comment type="caution">
    <text evidence="2">The sequence shown here is derived from an EMBL/GenBank/DDBJ whole genome shotgun (WGS) entry which is preliminary data.</text>
</comment>
<organism evidence="2 3">
    <name type="scientific">Pleurodeles waltl</name>
    <name type="common">Iberian ribbed newt</name>
    <dbReference type="NCBI Taxonomy" id="8319"/>
    <lineage>
        <taxon>Eukaryota</taxon>
        <taxon>Metazoa</taxon>
        <taxon>Chordata</taxon>
        <taxon>Craniata</taxon>
        <taxon>Vertebrata</taxon>
        <taxon>Euteleostomi</taxon>
        <taxon>Amphibia</taxon>
        <taxon>Batrachia</taxon>
        <taxon>Caudata</taxon>
        <taxon>Salamandroidea</taxon>
        <taxon>Salamandridae</taxon>
        <taxon>Pleurodelinae</taxon>
        <taxon>Pleurodeles</taxon>
    </lineage>
</organism>
<protein>
    <submittedName>
        <fullName evidence="2">Uncharacterized protein</fullName>
    </submittedName>
</protein>
<evidence type="ECO:0000313" key="3">
    <source>
        <dbReference type="Proteomes" id="UP001066276"/>
    </source>
</evidence>
<feature type="region of interest" description="Disordered" evidence="1">
    <location>
        <begin position="1"/>
        <end position="23"/>
    </location>
</feature>
<dbReference type="EMBL" id="JANPWB010000016">
    <property type="protein sequence ID" value="KAJ1085889.1"/>
    <property type="molecule type" value="Genomic_DNA"/>
</dbReference>
<dbReference type="AlphaFoldDB" id="A0AAV7L5R4"/>
<feature type="region of interest" description="Disordered" evidence="1">
    <location>
        <begin position="57"/>
        <end position="148"/>
    </location>
</feature>
<sequence length="148" mass="15960">MRRHRGRPVTGPHTALGCASMNPRSYPARYTGTSAARAVTQAALKGLFASHTWRNKQNQGSAFPLGETPAPSGCRRHAPAFTSRPRVYTPRPPRTPPSAPTGSGAPRPPTALSESRPKQPMGTPGYTDRQARRRGLGGGWRLPMLQGR</sequence>
<dbReference type="Proteomes" id="UP001066276">
    <property type="component" value="Chromosome 12"/>
</dbReference>
<accession>A0AAV7L5R4</accession>
<name>A0AAV7L5R4_PLEWA</name>